<dbReference type="WBParaSite" id="PSU_v2.g16842.t1">
    <property type="protein sequence ID" value="PSU_v2.g16842.t1"/>
    <property type="gene ID" value="PSU_v2.g16842"/>
</dbReference>
<proteinExistence type="predicted"/>
<organism evidence="1 2">
    <name type="scientific">Panagrolaimus superbus</name>
    <dbReference type="NCBI Taxonomy" id="310955"/>
    <lineage>
        <taxon>Eukaryota</taxon>
        <taxon>Metazoa</taxon>
        <taxon>Ecdysozoa</taxon>
        <taxon>Nematoda</taxon>
        <taxon>Chromadorea</taxon>
        <taxon>Rhabditida</taxon>
        <taxon>Tylenchina</taxon>
        <taxon>Panagrolaimomorpha</taxon>
        <taxon>Panagrolaimoidea</taxon>
        <taxon>Panagrolaimidae</taxon>
        <taxon>Panagrolaimus</taxon>
    </lineage>
</organism>
<keyword evidence="1" id="KW-1185">Reference proteome</keyword>
<reference evidence="2" key="1">
    <citation type="submission" date="2022-11" db="UniProtKB">
        <authorList>
            <consortium name="WormBaseParasite"/>
        </authorList>
    </citation>
    <scope>IDENTIFICATION</scope>
</reference>
<evidence type="ECO:0000313" key="1">
    <source>
        <dbReference type="Proteomes" id="UP000887577"/>
    </source>
</evidence>
<protein>
    <submittedName>
        <fullName evidence="2">Uncharacterized protein</fullName>
    </submittedName>
</protein>
<sequence>MSIRLQTKLATEQNRVRDAKATVQYWRKRDGNQQSWNEICAHALLLLSEIRINTYRDLITRVNIFHHLTHAPPPISMAARSVYTIYRMDINLARDYYLKTAADGKLF</sequence>
<name>A0A914YC31_9BILA</name>
<accession>A0A914YC31</accession>
<evidence type="ECO:0000313" key="2">
    <source>
        <dbReference type="WBParaSite" id="PSU_v2.g16842.t1"/>
    </source>
</evidence>
<dbReference type="Proteomes" id="UP000887577">
    <property type="component" value="Unplaced"/>
</dbReference>
<dbReference type="AlphaFoldDB" id="A0A914YC31"/>